<accession>A0A6A4IPG2</accession>
<protein>
    <submittedName>
        <fullName evidence="2">Uncharacterized protein</fullName>
    </submittedName>
</protein>
<feature type="compositionally biased region" description="Basic and acidic residues" evidence="1">
    <location>
        <begin position="1392"/>
        <end position="1401"/>
    </location>
</feature>
<feature type="compositionally biased region" description="Low complexity" evidence="1">
    <location>
        <begin position="1424"/>
        <end position="1434"/>
    </location>
</feature>
<feature type="region of interest" description="Disordered" evidence="1">
    <location>
        <begin position="1247"/>
        <end position="1348"/>
    </location>
</feature>
<evidence type="ECO:0000313" key="3">
    <source>
        <dbReference type="Proteomes" id="UP000799118"/>
    </source>
</evidence>
<evidence type="ECO:0000313" key="2">
    <source>
        <dbReference type="EMBL" id="KAE9410557.1"/>
    </source>
</evidence>
<sequence>MSRLTASPFHKPSPFEFPRIPLSPPETLSDHLGSALPTTISVLGGVPVDPHVEAEPVHRSQSPETAGARFRRVSSLAYHSSGLRESRERAVQRSSRSFVVVIPPPTLLHEHGQLGNTLSLGPRHRLAQGMLMPLFPTASLYGQLAAIAKEFNFPSITGLCLYFHFTENGITAMPRISDDSWQMIWSNVFDPSVPSLRVPIVGKLEFDIDTRHARWYSAWIASAHREHVDVPASVGFSTAAPSVAAHYREDSRATDLEINFDQLDSESVSPQSGRPSRHVPRKLSLVDRLDSSLRAVARATHQTSASSPERSASVQALSPIFQEEEPKTAKIVDLEKRVNTWRAMPSRSKAKPAWNLPIYPTSMALDDVADAEVEEELNLEDFTWSISSLGPNDWEDGSVASWDRLPSVHLERRMESSVCMTPSDCTSFGPSDYTLPSPVPSLERVLTPDIAHRMYEDCPPTPGTATSWGPPSEYPASPMSFSRASSVDIGDRAIFSPPPTPMTATSWGPASWPPSPSTPYYVHTPDAGQRAFDSDDLMLPGRCWLGMALLAAAFIDYIYALGSAGGSATSMPWGQVWPYSSASASTTAKPWGHSWPYSFATSQIPSSSVTSEYPIFNIYPSVATAEQSLGSCGYPDFNIYPSSGQQQSVQGLPPVSVHLACAYPSLKIYPSVYPHFDLYPAEPQPLVKKLAKADGYPNLEIYPPALRKRLPDVQVVKLAWNYPIFDLYPAVYPFTTPYPINNVVLTRRSFGYPTFAIYAPVKSLSSKPAIQSSVHYPFFDLYPAGKTEAATKNRSLAKELVKVSGCYDYILLHDFEQFADPAVQSGATKSGAITVKTSGYPDFDIYPPVLRKRLPDVQVVKLVWNYPIFDLFKQSSSSKSVMKPSVQYPFFDLYPAVHPKVAMKDQSLAKRLVKSSGYPDFDIYPPVLRKQLSEVQGMKHYPIFDLYPAVPSPTSNVGCSFGYPVFELYPSVKQLSSKPAMHYPFFDLYPAKNRSLAKGLVKASGYPDFEIYPTTLRKQVQDVHYPFFDLYPAVQPGTSKGRSSGYPDFDIYPTVLRKRLPEVQVLKLAWSYPIFDLYPGVYPHVTPYPTGDVHPPVLRERLPDVQVVKLAWSYPIFDLCLCQPHSSVDPAVYPFLMPYPVPFRKVLLSSRGITAAPPKVNLVKRAMQPALKTVRSHKSLHFEVFPDGLVSTPSGTLPKTRGFTKKIAVTHRGHRSHRSLHDEVFPDGAVCTPSSETLSLNLEVRNFSRPPVSPRGARTPEPSRPIARSRSGSIATRPLSSHVGLPPRPNLRASTLEPVAPPSSAPPMRSTSLRNGPIAPQASSSDLDLSNPAPLRRAVSSATAMRGNRGLAPVAEASPLRSAPVGQRPVAPSISTPLAPRKRDSVVLQRIRAFEETEPHSSRLSLRTLKEFPMPPPPPPPTGGLPALPTVLPPRRTSSVTQSRP</sequence>
<dbReference type="Proteomes" id="UP000799118">
    <property type="component" value="Unassembled WGS sequence"/>
</dbReference>
<feature type="compositionally biased region" description="Pro residues" evidence="1">
    <location>
        <begin position="1413"/>
        <end position="1423"/>
    </location>
</feature>
<evidence type="ECO:0000256" key="1">
    <source>
        <dbReference type="SAM" id="MobiDB-lite"/>
    </source>
</evidence>
<dbReference type="EMBL" id="ML769385">
    <property type="protein sequence ID" value="KAE9410557.1"/>
    <property type="molecule type" value="Genomic_DNA"/>
</dbReference>
<reference evidence="2" key="1">
    <citation type="journal article" date="2019" name="Environ. Microbiol.">
        <title>Fungal ecological strategies reflected in gene transcription - a case study of two litter decomposers.</title>
        <authorList>
            <person name="Barbi F."/>
            <person name="Kohler A."/>
            <person name="Barry K."/>
            <person name="Baskaran P."/>
            <person name="Daum C."/>
            <person name="Fauchery L."/>
            <person name="Ihrmark K."/>
            <person name="Kuo A."/>
            <person name="LaButti K."/>
            <person name="Lipzen A."/>
            <person name="Morin E."/>
            <person name="Grigoriev I.V."/>
            <person name="Henrissat B."/>
            <person name="Lindahl B."/>
            <person name="Martin F."/>
        </authorList>
    </citation>
    <scope>NUCLEOTIDE SEQUENCE</scope>
    <source>
        <strain evidence="2">JB14</strain>
    </source>
</reference>
<feature type="region of interest" description="Disordered" evidence="1">
    <location>
        <begin position="1363"/>
        <end position="1445"/>
    </location>
</feature>
<keyword evidence="3" id="KW-1185">Reference proteome</keyword>
<feature type="compositionally biased region" description="Polar residues" evidence="1">
    <location>
        <begin position="1436"/>
        <end position="1445"/>
    </location>
</feature>
<dbReference type="OrthoDB" id="3269353at2759"/>
<proteinExistence type="predicted"/>
<gene>
    <name evidence="2" type="ORF">BT96DRAFT_931277</name>
</gene>
<organism evidence="2 3">
    <name type="scientific">Gymnopus androsaceus JB14</name>
    <dbReference type="NCBI Taxonomy" id="1447944"/>
    <lineage>
        <taxon>Eukaryota</taxon>
        <taxon>Fungi</taxon>
        <taxon>Dikarya</taxon>
        <taxon>Basidiomycota</taxon>
        <taxon>Agaricomycotina</taxon>
        <taxon>Agaricomycetes</taxon>
        <taxon>Agaricomycetidae</taxon>
        <taxon>Agaricales</taxon>
        <taxon>Marasmiineae</taxon>
        <taxon>Omphalotaceae</taxon>
        <taxon>Gymnopus</taxon>
    </lineage>
</organism>
<name>A0A6A4IPG2_9AGAR</name>